<gene>
    <name evidence="2" type="ORF">VB776_16630</name>
</gene>
<name>A0ABU5S7U6_9BACT</name>
<sequence length="334" mass="39132">MNKKKVYVYPTILEGETKKNPYILCLLEGLKSGSYEVVNFTKNGKKGISDVFQHLDSNIFIINWPENLADRRFGFIQVIFYLFFLLIAKVKNTKLVWVMHNKEAHNKSSFLSNMCMFFTAKLSTFVLTHSVEGVDYFKKKYKKDNIFNFPHPVYPNLSFPLDVEPRYDFIIWGSIDPYKNIISFLSFVKENPQHKNYTFLICGKCKNEQYAQQISSLIKDLPNITFINEFLKDNELAKYIAESKSILYTYNQSSVLSSGALIYSLSSHKKIIGPNFGNFKELAEDKIIATYSHFGEIFEIYDTFNADITQIEHYEHIYTWQKFVEYIAQLEEKF</sequence>
<dbReference type="RefSeq" id="WP_323697976.1">
    <property type="nucleotide sequence ID" value="NZ_JAYGIL010000022.1"/>
</dbReference>
<dbReference type="EMBL" id="JAYGIL010000022">
    <property type="protein sequence ID" value="MEA5404560.1"/>
    <property type="molecule type" value="Genomic_DNA"/>
</dbReference>
<reference evidence="2 3" key="1">
    <citation type="submission" date="2023-12" db="EMBL/GenBank/DDBJ databases">
        <title>Novel species of the genus Arcicella isolated from rivers.</title>
        <authorList>
            <person name="Lu H."/>
        </authorList>
    </citation>
    <scope>NUCLEOTIDE SEQUENCE [LARGE SCALE GENOMIC DNA]</scope>
    <source>
        <strain evidence="2 3">DC2W</strain>
    </source>
</reference>
<organism evidence="2 3">
    <name type="scientific">Arcicella gelida</name>
    <dbReference type="NCBI Taxonomy" id="2984195"/>
    <lineage>
        <taxon>Bacteria</taxon>
        <taxon>Pseudomonadati</taxon>
        <taxon>Bacteroidota</taxon>
        <taxon>Cytophagia</taxon>
        <taxon>Cytophagales</taxon>
        <taxon>Flectobacillaceae</taxon>
        <taxon>Arcicella</taxon>
    </lineage>
</organism>
<proteinExistence type="predicted"/>
<evidence type="ECO:0000313" key="2">
    <source>
        <dbReference type="EMBL" id="MEA5404560.1"/>
    </source>
</evidence>
<feature type="transmembrane region" description="Helical" evidence="1">
    <location>
        <begin position="110"/>
        <end position="131"/>
    </location>
</feature>
<dbReference type="Proteomes" id="UP001303899">
    <property type="component" value="Unassembled WGS sequence"/>
</dbReference>
<comment type="caution">
    <text evidence="2">The sequence shown here is derived from an EMBL/GenBank/DDBJ whole genome shotgun (WGS) entry which is preliminary data.</text>
</comment>
<protein>
    <recommendedName>
        <fullName evidence="4">Glycosyltransferase</fullName>
    </recommendedName>
</protein>
<evidence type="ECO:0000313" key="3">
    <source>
        <dbReference type="Proteomes" id="UP001303899"/>
    </source>
</evidence>
<evidence type="ECO:0000256" key="1">
    <source>
        <dbReference type="SAM" id="Phobius"/>
    </source>
</evidence>
<keyword evidence="1" id="KW-0472">Membrane</keyword>
<keyword evidence="3" id="KW-1185">Reference proteome</keyword>
<keyword evidence="1" id="KW-0812">Transmembrane</keyword>
<evidence type="ECO:0008006" key="4">
    <source>
        <dbReference type="Google" id="ProtNLM"/>
    </source>
</evidence>
<keyword evidence="1" id="KW-1133">Transmembrane helix</keyword>
<dbReference type="SUPFAM" id="SSF53756">
    <property type="entry name" value="UDP-Glycosyltransferase/glycogen phosphorylase"/>
    <property type="match status" value="1"/>
</dbReference>
<accession>A0ABU5S7U6</accession>
<dbReference type="Gene3D" id="3.40.50.2000">
    <property type="entry name" value="Glycogen Phosphorylase B"/>
    <property type="match status" value="1"/>
</dbReference>
<feature type="transmembrane region" description="Helical" evidence="1">
    <location>
        <begin position="73"/>
        <end position="90"/>
    </location>
</feature>